<dbReference type="InterPro" id="IPR019740">
    <property type="entry name" value="Pyridox_Oxase_CS"/>
</dbReference>
<dbReference type="Pfam" id="PF01243">
    <property type="entry name" value="PNPOx_N"/>
    <property type="match status" value="1"/>
</dbReference>
<dbReference type="NCBIfam" id="TIGR00558">
    <property type="entry name" value="pdxH"/>
    <property type="match status" value="1"/>
</dbReference>
<comment type="function">
    <text evidence="5">Catalyzes the oxidation of either pyridoxine 5'-phosphate (PNP) or pyridoxamine 5'-phosphate (PMP) into pyridoxal 5'-phosphate (PLP).</text>
</comment>
<dbReference type="HAMAP" id="MF_01629">
    <property type="entry name" value="PdxH"/>
    <property type="match status" value="1"/>
</dbReference>
<dbReference type="EMBL" id="JACYGY010000001">
    <property type="protein sequence ID" value="MBE9462775.1"/>
    <property type="molecule type" value="Genomic_DNA"/>
</dbReference>
<feature type="binding site" evidence="5">
    <location>
        <position position="82"/>
    </location>
    <ligand>
        <name>FMN</name>
        <dbReference type="ChEBI" id="CHEBI:58210"/>
    </ligand>
</feature>
<dbReference type="PANTHER" id="PTHR10851:SF0">
    <property type="entry name" value="PYRIDOXINE-5'-PHOSPHATE OXIDASE"/>
    <property type="match status" value="1"/>
</dbReference>
<evidence type="ECO:0000256" key="4">
    <source>
        <dbReference type="ARBA" id="ARBA00023002"/>
    </source>
</evidence>
<gene>
    <name evidence="5 8" type="primary">pdxH</name>
    <name evidence="8" type="ORF">IEE83_12880</name>
</gene>
<keyword evidence="5" id="KW-0664">Pyridoxine biosynthesis</keyword>
<comment type="catalytic activity">
    <reaction evidence="5">
        <text>pyridoxine 5'-phosphate + O2 = pyridoxal 5'-phosphate + H2O2</text>
        <dbReference type="Rhea" id="RHEA:15149"/>
        <dbReference type="ChEBI" id="CHEBI:15379"/>
        <dbReference type="ChEBI" id="CHEBI:16240"/>
        <dbReference type="ChEBI" id="CHEBI:58589"/>
        <dbReference type="ChEBI" id="CHEBI:597326"/>
        <dbReference type="EC" id="1.4.3.5"/>
    </reaction>
</comment>
<feature type="binding site" evidence="5">
    <location>
        <position position="123"/>
    </location>
    <ligand>
        <name>substrate</name>
    </ligand>
</feature>
<sequence length="212" mass="24583">MNQKIANIRSDYSQNGLHESELDANPLNQFNKWFDEVLKSGLSESNAMLLSTVDNGRPTGRIVLLKGVDETGFSFYTNYESKKGHEIAANPQVALTFFWKELERQVRIEGKIEKTSEKDSDDYFAIRPRGSQIGAWVSHQSEVIENREFLEEKQKSYEEKFEGITVPRPPHWGGYRVIPDYIEFWQGRPSRLHDRLAYVLKDGVWITERLSP</sequence>
<evidence type="ECO:0000256" key="1">
    <source>
        <dbReference type="ARBA" id="ARBA00007301"/>
    </source>
</evidence>
<feature type="domain" description="Pyridoxamine 5'-phosphate oxidase N-terminal" evidence="6">
    <location>
        <begin position="35"/>
        <end position="151"/>
    </location>
</feature>
<dbReference type="InterPro" id="IPR011576">
    <property type="entry name" value="Pyridox_Oxase_N"/>
</dbReference>
<dbReference type="Pfam" id="PF10590">
    <property type="entry name" value="PNP_phzG_C"/>
    <property type="match status" value="1"/>
</dbReference>
<dbReference type="EC" id="1.4.3.5" evidence="5"/>
<feature type="binding site" evidence="5">
    <location>
        <position position="185"/>
    </location>
    <ligand>
        <name>FMN</name>
        <dbReference type="ChEBI" id="CHEBI:58210"/>
    </ligand>
</feature>
<accession>A0ABR9WBG7</accession>
<feature type="binding site" evidence="5">
    <location>
        <begin position="191"/>
        <end position="193"/>
    </location>
    <ligand>
        <name>substrate</name>
    </ligand>
</feature>
<evidence type="ECO:0000256" key="3">
    <source>
        <dbReference type="ARBA" id="ARBA00022643"/>
    </source>
</evidence>
<reference evidence="9" key="1">
    <citation type="submission" date="2023-07" db="EMBL/GenBank/DDBJ databases">
        <title>Dyadobacter sp. nov 'subterranea' isolated from contaminted grondwater.</title>
        <authorList>
            <person name="Szabo I."/>
            <person name="Al-Omari J."/>
            <person name="Szerdahelyi S.G."/>
            <person name="Rado J."/>
        </authorList>
    </citation>
    <scope>NUCLEOTIDE SEQUENCE [LARGE SCALE GENOMIC DNA]</scope>
    <source>
        <strain evidence="9">UP-52</strain>
    </source>
</reference>
<evidence type="ECO:0000313" key="9">
    <source>
        <dbReference type="Proteomes" id="UP000634134"/>
    </source>
</evidence>
<proteinExistence type="inferred from homology"/>
<dbReference type="GO" id="GO:0004733">
    <property type="term" value="F:pyridoxamine phosphate oxidase activity"/>
    <property type="evidence" value="ECO:0007669"/>
    <property type="project" value="UniProtKB-EC"/>
</dbReference>
<evidence type="ECO:0000313" key="8">
    <source>
        <dbReference type="EMBL" id="MBE9462775.1"/>
    </source>
</evidence>
<protein>
    <recommendedName>
        <fullName evidence="5">Pyridoxine/pyridoxamine 5'-phosphate oxidase</fullName>
        <ecNumber evidence="5">1.4.3.5</ecNumber>
    </recommendedName>
    <alternativeName>
        <fullName evidence="5">PNP/PMP oxidase</fullName>
        <shortName evidence="5">PNPOx</shortName>
    </alternativeName>
    <alternativeName>
        <fullName evidence="5">Pyridoxal 5'-phosphate synthase</fullName>
    </alternativeName>
</protein>
<organism evidence="8 9">
    <name type="scientific">Dyadobacter subterraneus</name>
    <dbReference type="NCBI Taxonomy" id="2773304"/>
    <lineage>
        <taxon>Bacteria</taxon>
        <taxon>Pseudomonadati</taxon>
        <taxon>Bacteroidota</taxon>
        <taxon>Cytophagia</taxon>
        <taxon>Cytophagales</taxon>
        <taxon>Spirosomataceae</taxon>
        <taxon>Dyadobacter</taxon>
    </lineage>
</organism>
<dbReference type="InterPro" id="IPR019576">
    <property type="entry name" value="Pyridoxamine_oxidase_dimer_C"/>
</dbReference>
<evidence type="ECO:0000256" key="5">
    <source>
        <dbReference type="HAMAP-Rule" id="MF_01629"/>
    </source>
</evidence>
<keyword evidence="3 5" id="KW-0288">FMN</keyword>
<feature type="binding site" evidence="5">
    <location>
        <position position="195"/>
    </location>
    <ligand>
        <name>FMN</name>
        <dbReference type="ChEBI" id="CHEBI:58210"/>
    </ligand>
</feature>
<evidence type="ECO:0000259" key="7">
    <source>
        <dbReference type="Pfam" id="PF10590"/>
    </source>
</evidence>
<dbReference type="InterPro" id="IPR000659">
    <property type="entry name" value="Pyridox_Oxase"/>
</dbReference>
<comment type="pathway">
    <text evidence="5">Cofactor metabolism; pyridoxal 5'-phosphate salvage; pyridoxal 5'-phosphate from pyridoxamine 5'-phosphate: step 1/1.</text>
</comment>
<feature type="binding site" evidence="5">
    <location>
        <position position="131"/>
    </location>
    <ligand>
        <name>substrate</name>
    </ligand>
</feature>
<keyword evidence="9" id="KW-1185">Reference proteome</keyword>
<dbReference type="NCBIfam" id="NF004231">
    <property type="entry name" value="PRK05679.1"/>
    <property type="match status" value="1"/>
</dbReference>
<feature type="binding site" evidence="5">
    <location>
        <begin position="61"/>
        <end position="66"/>
    </location>
    <ligand>
        <name>FMN</name>
        <dbReference type="ChEBI" id="CHEBI:58210"/>
    </ligand>
</feature>
<comment type="pathway">
    <text evidence="5">Cofactor metabolism; pyridoxal 5'-phosphate salvage; pyridoxal 5'-phosphate from pyridoxine 5'-phosphate: step 1/1.</text>
</comment>
<feature type="binding site" evidence="5">
    <location>
        <begin position="76"/>
        <end position="77"/>
    </location>
    <ligand>
        <name>FMN</name>
        <dbReference type="ChEBI" id="CHEBI:58210"/>
    </ligand>
</feature>
<keyword evidence="4 5" id="KW-0560">Oxidoreductase</keyword>
<feature type="binding site" evidence="5">
    <location>
        <position position="127"/>
    </location>
    <ligand>
        <name>substrate</name>
    </ligand>
</feature>
<feature type="domain" description="Pyridoxine 5'-phosphate oxidase dimerisation C-terminal" evidence="7">
    <location>
        <begin position="172"/>
        <end position="212"/>
    </location>
</feature>
<feature type="binding site" evidence="5">
    <location>
        <begin position="140"/>
        <end position="141"/>
    </location>
    <ligand>
        <name>FMN</name>
        <dbReference type="ChEBI" id="CHEBI:58210"/>
    </ligand>
</feature>
<dbReference type="InterPro" id="IPR012349">
    <property type="entry name" value="Split_barrel_FMN-bd"/>
</dbReference>
<evidence type="ECO:0000256" key="2">
    <source>
        <dbReference type="ARBA" id="ARBA00022630"/>
    </source>
</evidence>
<dbReference type="Gene3D" id="2.30.110.10">
    <property type="entry name" value="Electron Transport, Fmn-binding Protein, Chain A"/>
    <property type="match status" value="1"/>
</dbReference>
<comment type="catalytic activity">
    <reaction evidence="5">
        <text>pyridoxamine 5'-phosphate + O2 + H2O = pyridoxal 5'-phosphate + H2O2 + NH4(+)</text>
        <dbReference type="Rhea" id="RHEA:15817"/>
        <dbReference type="ChEBI" id="CHEBI:15377"/>
        <dbReference type="ChEBI" id="CHEBI:15379"/>
        <dbReference type="ChEBI" id="CHEBI:16240"/>
        <dbReference type="ChEBI" id="CHEBI:28938"/>
        <dbReference type="ChEBI" id="CHEBI:58451"/>
        <dbReference type="ChEBI" id="CHEBI:597326"/>
        <dbReference type="EC" id="1.4.3.5"/>
    </reaction>
</comment>
<feature type="binding site" evidence="5">
    <location>
        <position position="105"/>
    </location>
    <ligand>
        <name>FMN</name>
        <dbReference type="ChEBI" id="CHEBI:58210"/>
    </ligand>
</feature>
<evidence type="ECO:0000259" key="6">
    <source>
        <dbReference type="Pfam" id="PF01243"/>
    </source>
</evidence>
<comment type="subunit">
    <text evidence="5">Homodimer.</text>
</comment>
<dbReference type="RefSeq" id="WP_194120960.1">
    <property type="nucleotide sequence ID" value="NZ_JACYGY010000001.1"/>
</dbReference>
<feature type="binding site" evidence="5">
    <location>
        <position position="66"/>
    </location>
    <ligand>
        <name>substrate</name>
    </ligand>
</feature>
<keyword evidence="2 5" id="KW-0285">Flavoprotein</keyword>
<dbReference type="PROSITE" id="PS01064">
    <property type="entry name" value="PYRIDOX_OXIDASE"/>
    <property type="match status" value="1"/>
</dbReference>
<dbReference type="SUPFAM" id="SSF50475">
    <property type="entry name" value="FMN-binding split barrel"/>
    <property type="match status" value="1"/>
</dbReference>
<comment type="similarity">
    <text evidence="1 5">Belongs to the pyridoxamine 5'-phosphate oxidase family.</text>
</comment>
<dbReference type="PIRSF" id="PIRSF000190">
    <property type="entry name" value="Pyd_amn-ph_oxd"/>
    <property type="match status" value="1"/>
</dbReference>
<feature type="binding site" evidence="5">
    <location>
        <position position="83"/>
    </location>
    <ligand>
        <name>FMN</name>
        <dbReference type="ChEBI" id="CHEBI:58210"/>
    </ligand>
</feature>
<dbReference type="Proteomes" id="UP000634134">
    <property type="component" value="Unassembled WGS sequence"/>
</dbReference>
<name>A0ABR9WBG7_9BACT</name>
<comment type="cofactor">
    <cofactor evidence="5">
        <name>FMN</name>
        <dbReference type="ChEBI" id="CHEBI:58210"/>
    </cofactor>
    <text evidence="5">Binds 1 FMN per subunit.</text>
</comment>
<dbReference type="PANTHER" id="PTHR10851">
    <property type="entry name" value="PYRIDOXINE-5-PHOSPHATE OXIDASE"/>
    <property type="match status" value="1"/>
</dbReference>
<comment type="caution">
    <text evidence="8">The sequence shown here is derived from an EMBL/GenBank/DDBJ whole genome shotgun (WGS) entry which is preliminary data.</text>
</comment>